<sequence length="90" mass="8779">MSTAVRISDPTNEGGMVVGTGAPTVLIEGKPAAIVGDSATSKLPNKPPVSDFVTGSATVLIEGKPSIRTGDSTISGAEAIAGQATVVISG</sequence>
<gene>
    <name evidence="1" type="ORF">QVH07_07135</name>
</gene>
<dbReference type="RefSeq" id="WP_289999474.1">
    <property type="nucleotide sequence ID" value="NZ_JAUEPH010000003.1"/>
</dbReference>
<evidence type="ECO:0000313" key="2">
    <source>
        <dbReference type="Proteomes" id="UP001171916"/>
    </source>
</evidence>
<protein>
    <submittedName>
        <fullName evidence="1">PAAR domain-containing protein</fullName>
    </submittedName>
</protein>
<dbReference type="Pfam" id="PF05488">
    <property type="entry name" value="PAAR_motif"/>
    <property type="match status" value="1"/>
</dbReference>
<keyword evidence="2" id="KW-1185">Reference proteome</keyword>
<dbReference type="Gene3D" id="2.60.200.60">
    <property type="match status" value="1"/>
</dbReference>
<evidence type="ECO:0000313" key="1">
    <source>
        <dbReference type="EMBL" id="MDN3203917.1"/>
    </source>
</evidence>
<dbReference type="InterPro" id="IPR008727">
    <property type="entry name" value="PAAR_motif"/>
</dbReference>
<dbReference type="Proteomes" id="UP001171916">
    <property type="component" value="Unassembled WGS sequence"/>
</dbReference>
<name>A0ABT7YBL0_9BACT</name>
<reference evidence="1" key="1">
    <citation type="submission" date="2023-06" db="EMBL/GenBank/DDBJ databases">
        <title>Robiginitalea aurantiacus sp. nov. and Algoriphagus sediminis sp. nov., isolated from coastal sediment.</title>
        <authorList>
            <person name="Zhou Z.Y."/>
            <person name="An J."/>
            <person name="Jia Y.W."/>
            <person name="Du Z.J."/>
        </authorList>
    </citation>
    <scope>NUCLEOTIDE SEQUENCE</scope>
    <source>
        <strain evidence="1">C2-7</strain>
    </source>
</reference>
<comment type="caution">
    <text evidence="1">The sequence shown here is derived from an EMBL/GenBank/DDBJ whole genome shotgun (WGS) entry which is preliminary data.</text>
</comment>
<organism evidence="1 2">
    <name type="scientific">Algoriphagus sediminis</name>
    <dbReference type="NCBI Taxonomy" id="3057113"/>
    <lineage>
        <taxon>Bacteria</taxon>
        <taxon>Pseudomonadati</taxon>
        <taxon>Bacteroidota</taxon>
        <taxon>Cytophagia</taxon>
        <taxon>Cytophagales</taxon>
        <taxon>Cyclobacteriaceae</taxon>
        <taxon>Algoriphagus</taxon>
    </lineage>
</organism>
<proteinExistence type="predicted"/>
<accession>A0ABT7YBL0</accession>
<dbReference type="EMBL" id="JAUEPH010000003">
    <property type="protein sequence ID" value="MDN3203917.1"/>
    <property type="molecule type" value="Genomic_DNA"/>
</dbReference>